<dbReference type="AlphaFoldDB" id="A0A8H2ZXJ9"/>
<dbReference type="PROSITE" id="PS00750">
    <property type="entry name" value="TCP1_1"/>
    <property type="match status" value="1"/>
</dbReference>
<keyword evidence="6 9" id="KW-0143">Chaperone</keyword>
<dbReference type="Pfam" id="PF00118">
    <property type="entry name" value="Cpn60_TCP1"/>
    <property type="match status" value="1"/>
</dbReference>
<dbReference type="EMBL" id="CAJHIA010000036">
    <property type="protein sequence ID" value="CAD6451512.1"/>
    <property type="molecule type" value="Genomic_DNA"/>
</dbReference>
<evidence type="ECO:0000256" key="6">
    <source>
        <dbReference type="ARBA" id="ARBA00023186"/>
    </source>
</evidence>
<dbReference type="GO" id="GO:0016887">
    <property type="term" value="F:ATP hydrolysis activity"/>
    <property type="evidence" value="ECO:0007669"/>
    <property type="project" value="InterPro"/>
</dbReference>
<dbReference type="GO" id="GO:0140662">
    <property type="term" value="F:ATP-dependent protein folding chaperone"/>
    <property type="evidence" value="ECO:0007669"/>
    <property type="project" value="InterPro"/>
</dbReference>
<evidence type="ECO:0000313" key="10">
    <source>
        <dbReference type="EMBL" id="CAD6451512.1"/>
    </source>
</evidence>
<reference evidence="10" key="1">
    <citation type="submission" date="2020-10" db="EMBL/GenBank/DDBJ databases">
        <authorList>
            <person name="Kusch S."/>
        </authorList>
    </citation>
    <scope>NUCLEOTIDE SEQUENCE</scope>
    <source>
        <strain evidence="10">SwB9</strain>
    </source>
</reference>
<organism evidence="10 11">
    <name type="scientific">Sclerotinia trifoliorum</name>
    <dbReference type="NCBI Taxonomy" id="28548"/>
    <lineage>
        <taxon>Eukaryota</taxon>
        <taxon>Fungi</taxon>
        <taxon>Dikarya</taxon>
        <taxon>Ascomycota</taxon>
        <taxon>Pezizomycotina</taxon>
        <taxon>Leotiomycetes</taxon>
        <taxon>Helotiales</taxon>
        <taxon>Sclerotiniaceae</taxon>
        <taxon>Sclerotinia</taxon>
    </lineage>
</organism>
<dbReference type="FunFam" id="3.50.7.10:FF:000004">
    <property type="entry name" value="T-complex protein 1 subunit zeta"/>
    <property type="match status" value="1"/>
</dbReference>
<dbReference type="SUPFAM" id="SSF48592">
    <property type="entry name" value="GroEL equatorial domain-like"/>
    <property type="match status" value="1"/>
</dbReference>
<proteinExistence type="inferred from homology"/>
<evidence type="ECO:0000256" key="3">
    <source>
        <dbReference type="ARBA" id="ARBA00022490"/>
    </source>
</evidence>
<dbReference type="SUPFAM" id="SSF54849">
    <property type="entry name" value="GroEL-intermediate domain like"/>
    <property type="match status" value="1"/>
</dbReference>
<keyword evidence="5 9" id="KW-0067">ATP-binding</keyword>
<keyword evidence="11" id="KW-1185">Reference proteome</keyword>
<evidence type="ECO:0000313" key="11">
    <source>
        <dbReference type="Proteomes" id="UP000624404"/>
    </source>
</evidence>
<dbReference type="PRINTS" id="PR00304">
    <property type="entry name" value="TCOMPLEXTCP1"/>
</dbReference>
<dbReference type="FunFam" id="1.10.560.10:FF:000058">
    <property type="entry name" value="T-complex protein 1 subunit zeta"/>
    <property type="match status" value="1"/>
</dbReference>
<comment type="similarity">
    <text evidence="2 9">Belongs to the TCP-1 chaperonin family.</text>
</comment>
<dbReference type="Gene3D" id="3.50.7.10">
    <property type="entry name" value="GroEL"/>
    <property type="match status" value="1"/>
</dbReference>
<dbReference type="InterPro" id="IPR027409">
    <property type="entry name" value="GroEL-like_apical_dom_sf"/>
</dbReference>
<dbReference type="InterPro" id="IPR017998">
    <property type="entry name" value="Chaperone_TCP-1"/>
</dbReference>
<keyword evidence="3" id="KW-0963">Cytoplasm</keyword>
<evidence type="ECO:0000256" key="5">
    <source>
        <dbReference type="ARBA" id="ARBA00022840"/>
    </source>
</evidence>
<evidence type="ECO:0000256" key="8">
    <source>
        <dbReference type="ARBA" id="ARBA00044261"/>
    </source>
</evidence>
<accession>A0A8H2ZXJ9</accession>
<dbReference type="Gene3D" id="1.10.560.10">
    <property type="entry name" value="GroEL-like equatorial domain"/>
    <property type="match status" value="1"/>
</dbReference>
<sequence>MSAAQLLNPKAESRRRGEALKVNISAGEGLQDVLKSNLGPMGTIKMLVDGAGGIKLTKDGNVLLREMQIQNPTAVMIARAATAQDDICGDGTTSVVLLVGELLKQADRYISEGLHPRIITDGYEIAKTEALKFLDTFKIEKEVDRELLLCVARTSLSTKLNHTLAEKLTPDIVDAVLAIYQAPAKPDLHMVEIMKMQHRTASETQLIRGLALDHGARHPDMPKKVENAFILSLNVSLEYEKSEINSGFYYSSAEQRDKLVESERRFVDEKLRKIVELKKEVCGNDPKKGFVIINQKGIDPLSLDVLVKNGIFALRRAKRRNMERLQLICGGTAQNSVDDLTPEILGWAGNVYEHQLGEEKYTFIEDVKEPKSVTLLIKGPNQHTITQITDAVRDGLRSVYNMIVDKSVVPGGGAFQVACAAHLNSESFRKTVKGKAKWGVQAFADALLVIPKTLAANAGHDIQDSLARLQDEQVEGNIVGLDLKTGEPMDPVLEGVYDSFRVLRNCVASSSGIASNLLLCDELLKARQMGRQKGPGDMDG</sequence>
<dbReference type="SUPFAM" id="SSF52029">
    <property type="entry name" value="GroEL apical domain-like"/>
    <property type="match status" value="1"/>
</dbReference>
<dbReference type="OrthoDB" id="10052040at2759"/>
<evidence type="ECO:0000256" key="2">
    <source>
        <dbReference type="ARBA" id="ARBA00008020"/>
    </source>
</evidence>
<dbReference type="FunFam" id="3.30.260.10:FF:000017">
    <property type="entry name" value="T-complex protein 1 subunit zeta"/>
    <property type="match status" value="1"/>
</dbReference>
<protein>
    <recommendedName>
        <fullName evidence="7">T-complex protein 1 subunit zeta</fullName>
    </recommendedName>
    <alternativeName>
        <fullName evidence="8">CCT-zeta</fullName>
    </alternativeName>
</protein>
<dbReference type="PROSITE" id="PS00751">
    <property type="entry name" value="TCP1_2"/>
    <property type="match status" value="1"/>
</dbReference>
<dbReference type="CDD" id="cd03342">
    <property type="entry name" value="TCP1_zeta"/>
    <property type="match status" value="1"/>
</dbReference>
<evidence type="ECO:0000256" key="9">
    <source>
        <dbReference type="RuleBase" id="RU004187"/>
    </source>
</evidence>
<dbReference type="InterPro" id="IPR027413">
    <property type="entry name" value="GROEL-like_equatorial_sf"/>
</dbReference>
<dbReference type="InterPro" id="IPR027410">
    <property type="entry name" value="TCP-1-like_intermed_sf"/>
</dbReference>
<comment type="caution">
    <text evidence="10">The sequence shown here is derived from an EMBL/GenBank/DDBJ whole genome shotgun (WGS) entry which is preliminary data.</text>
</comment>
<dbReference type="Proteomes" id="UP000624404">
    <property type="component" value="Unassembled WGS sequence"/>
</dbReference>
<dbReference type="Gene3D" id="3.30.260.10">
    <property type="entry name" value="TCP-1-like chaperonin intermediate domain"/>
    <property type="match status" value="1"/>
</dbReference>
<keyword evidence="4 9" id="KW-0547">Nucleotide-binding</keyword>
<gene>
    <name evidence="10" type="ORF">SCLTRI_LOCUS9555</name>
</gene>
<dbReference type="InterPro" id="IPR012722">
    <property type="entry name" value="Chap_CCT_zeta"/>
</dbReference>
<evidence type="ECO:0000256" key="7">
    <source>
        <dbReference type="ARBA" id="ARBA00039582"/>
    </source>
</evidence>
<dbReference type="NCBIfam" id="TIGR02347">
    <property type="entry name" value="chap_CCT_zeta"/>
    <property type="match status" value="1"/>
</dbReference>
<evidence type="ECO:0000256" key="4">
    <source>
        <dbReference type="ARBA" id="ARBA00022741"/>
    </source>
</evidence>
<dbReference type="InterPro" id="IPR002194">
    <property type="entry name" value="Chaperonin_TCP-1_CS"/>
</dbReference>
<dbReference type="InterPro" id="IPR002423">
    <property type="entry name" value="Cpn60/GroEL/TCP-1"/>
</dbReference>
<dbReference type="GO" id="GO:0005832">
    <property type="term" value="C:chaperonin-containing T-complex"/>
    <property type="evidence" value="ECO:0007669"/>
    <property type="project" value="UniProtKB-ARBA"/>
</dbReference>
<dbReference type="GO" id="GO:0005524">
    <property type="term" value="F:ATP binding"/>
    <property type="evidence" value="ECO:0007669"/>
    <property type="project" value="UniProtKB-KW"/>
</dbReference>
<dbReference type="GO" id="GO:0051082">
    <property type="term" value="F:unfolded protein binding"/>
    <property type="evidence" value="ECO:0007669"/>
    <property type="project" value="InterPro"/>
</dbReference>
<comment type="subcellular location">
    <subcellularLocation>
        <location evidence="1">Cytoplasm</location>
    </subcellularLocation>
</comment>
<name>A0A8H2ZXJ9_9HELO</name>
<evidence type="ECO:0000256" key="1">
    <source>
        <dbReference type="ARBA" id="ARBA00004496"/>
    </source>
</evidence>
<dbReference type="PANTHER" id="PTHR11353">
    <property type="entry name" value="CHAPERONIN"/>
    <property type="match status" value="1"/>
</dbReference>